<keyword evidence="1" id="KW-0472">Membrane</keyword>
<evidence type="ECO:0008006" key="4">
    <source>
        <dbReference type="Google" id="ProtNLM"/>
    </source>
</evidence>
<protein>
    <recommendedName>
        <fullName evidence="4">Transglycosylase SLT domain-containing protein</fullName>
    </recommendedName>
</protein>
<dbReference type="EMBL" id="MEVN01000020">
    <property type="protein sequence ID" value="OGC57170.1"/>
    <property type="molecule type" value="Genomic_DNA"/>
</dbReference>
<dbReference type="AlphaFoldDB" id="A0A1F4VJM8"/>
<dbReference type="SUPFAM" id="SSF53955">
    <property type="entry name" value="Lysozyme-like"/>
    <property type="match status" value="1"/>
</dbReference>
<dbReference type="Proteomes" id="UP000177763">
    <property type="component" value="Unassembled WGS sequence"/>
</dbReference>
<keyword evidence="1" id="KW-0812">Transmembrane</keyword>
<proteinExistence type="predicted"/>
<feature type="transmembrane region" description="Helical" evidence="1">
    <location>
        <begin position="21"/>
        <end position="42"/>
    </location>
</feature>
<organism evidence="2 3">
    <name type="scientific">candidate division WWE3 bacterium RIFCSPLOWO2_12_FULL_36_10</name>
    <dbReference type="NCBI Taxonomy" id="1802630"/>
    <lineage>
        <taxon>Bacteria</taxon>
        <taxon>Katanobacteria</taxon>
    </lineage>
</organism>
<sequence length="276" mass="30542">MAKRTNAKTIKMYEKNPVLAFARLAFSIILVLVLVFLVVFFVKAKLGISIPVGHAEEIPHQSWAPTLVSAPIQSANVEISFEKTNGRFYWDRDPNLKIPSIEELPLQDQIWCKWTSGGVKFINFSGARDIASPSEDTCIKAITTENMGGVYASLLIGIKITESGSGDGSSSVSYAGALGPMQFMPGTWESNKPWPSANVWEILPSFLAASNKITADGLKDVFTAGRQKFAQQFSCQPRYVGCQVWNGGSDGYHQAEVAYNLAWTLQLKRQEIWRQK</sequence>
<name>A0A1F4VJM8_UNCKA</name>
<dbReference type="InterPro" id="IPR023346">
    <property type="entry name" value="Lysozyme-like_dom_sf"/>
</dbReference>
<keyword evidence="1" id="KW-1133">Transmembrane helix</keyword>
<gene>
    <name evidence="2" type="ORF">A3H26_02475</name>
</gene>
<reference evidence="2 3" key="1">
    <citation type="journal article" date="2016" name="Nat. Commun.">
        <title>Thousands of microbial genomes shed light on interconnected biogeochemical processes in an aquifer system.</title>
        <authorList>
            <person name="Anantharaman K."/>
            <person name="Brown C.T."/>
            <person name="Hug L.A."/>
            <person name="Sharon I."/>
            <person name="Castelle C.J."/>
            <person name="Probst A.J."/>
            <person name="Thomas B.C."/>
            <person name="Singh A."/>
            <person name="Wilkins M.J."/>
            <person name="Karaoz U."/>
            <person name="Brodie E.L."/>
            <person name="Williams K.H."/>
            <person name="Hubbard S.S."/>
            <person name="Banfield J.F."/>
        </authorList>
    </citation>
    <scope>NUCLEOTIDE SEQUENCE [LARGE SCALE GENOMIC DNA]</scope>
</reference>
<comment type="caution">
    <text evidence="2">The sequence shown here is derived from an EMBL/GenBank/DDBJ whole genome shotgun (WGS) entry which is preliminary data.</text>
</comment>
<accession>A0A1F4VJM8</accession>
<evidence type="ECO:0000313" key="2">
    <source>
        <dbReference type="EMBL" id="OGC57170.1"/>
    </source>
</evidence>
<evidence type="ECO:0000313" key="3">
    <source>
        <dbReference type="Proteomes" id="UP000177763"/>
    </source>
</evidence>
<evidence type="ECO:0000256" key="1">
    <source>
        <dbReference type="SAM" id="Phobius"/>
    </source>
</evidence>
<dbReference type="Gene3D" id="1.10.530.10">
    <property type="match status" value="1"/>
</dbReference>
<dbReference type="STRING" id="1802630.A3H26_02475"/>